<reference evidence="2" key="1">
    <citation type="journal article" date="2015" name="Genome Announc.">
        <title>Draft whole-genome sequence of the biocontrol agent Trichoderma harzianum T6776.</title>
        <authorList>
            <person name="Baroncelli R."/>
            <person name="Piaggeschi G."/>
            <person name="Fiorini L."/>
            <person name="Bertolini E."/>
            <person name="Zapparata A."/>
            <person name="Pe M.E."/>
            <person name="Sarrocco S."/>
            <person name="Vannacci G."/>
        </authorList>
    </citation>
    <scope>NUCLEOTIDE SEQUENCE [LARGE SCALE GENOMIC DNA]</scope>
    <source>
        <strain evidence="2">T6776</strain>
    </source>
</reference>
<comment type="caution">
    <text evidence="1">The sequence shown here is derived from an EMBL/GenBank/DDBJ whole genome shotgun (WGS) entry which is preliminary data.</text>
</comment>
<dbReference type="GO" id="GO:0005524">
    <property type="term" value="F:ATP binding"/>
    <property type="evidence" value="ECO:0007669"/>
    <property type="project" value="InterPro"/>
</dbReference>
<sequence>MFLLSPLARRLAIRAEPSSFAVKAPLRPPGIHSPSRFTTFSHGLFRQHKKKPSFTLSPEQQNIVKLCAEQNVVVSARPGSGKTAMAEAIAAHYPHLRIAFAVYSKILQLENARRLKQHGNAKVFTIHRMARLLFGTVIRDDVKLLEQVKKAVSSNELPEGDFEPFDIIVLDEFQDCDDLLYWAIICFIRVNTRKRGGRPALLVTLGDERQSIFRFRGADHRYLTLAPELLSPLSSHPFARLSLSESFRLSNETAQFINKTFLGGDSYIASSKSGPKPIVFRYNPPHIGSLAEKLSAMIKQYGAENSAIIAPSVRKNWPLINLVNILKKKYHIPIAEPIDYDSHVDKKTLEGKLSISTIHGFKGRERDLVILLDIDSSFFRFLGRDLPDNTCPNEVFVALTRAVEQLVLVHDENEKLMPFVSVDNLYKTAEVINMTSEQAGIASPNAPGRALQFGLALPAKVNVTDMARYVRGERLDEIIHRDLCIEELSESLAEEEHIHMRDVVRSDPVKGFYEAVGDINALVVLAAFEHAITGAATLFGSNNQVTDDRSSVNTHEHISWLCRSACAYQARISGYLPRYVQMKNHDFNWIKIEDLVIAQNRLQNELGDSVPNLKFEVRVKRYLVVDKRETLLHGRADVVTAPTISEDGEIESVESVWEIKFVSRLSNEHIIPRIILYNVRDGNKLEITPRDGLEGLRRMIESVLRLRYTAEKGMEDEEFTGMCTKTTRQVLDLDDPTE</sequence>
<dbReference type="InterPro" id="IPR027417">
    <property type="entry name" value="P-loop_NTPase"/>
</dbReference>
<protein>
    <submittedName>
        <fullName evidence="1">Uncharacterized protein</fullName>
    </submittedName>
</protein>
<dbReference type="GO" id="GO:0000725">
    <property type="term" value="P:recombinational repair"/>
    <property type="evidence" value="ECO:0007669"/>
    <property type="project" value="TreeGrafter"/>
</dbReference>
<dbReference type="EMBL" id="JOKZ01000204">
    <property type="protein sequence ID" value="KKP01274.1"/>
    <property type="molecule type" value="Genomic_DNA"/>
</dbReference>
<evidence type="ECO:0000313" key="2">
    <source>
        <dbReference type="Proteomes" id="UP000034112"/>
    </source>
</evidence>
<dbReference type="InterPro" id="IPR000212">
    <property type="entry name" value="DNA_helicase_UvrD/REP"/>
</dbReference>
<organism evidence="1 2">
    <name type="scientific">Trichoderma harzianum</name>
    <name type="common">Hypocrea lixii</name>
    <dbReference type="NCBI Taxonomy" id="5544"/>
    <lineage>
        <taxon>Eukaryota</taxon>
        <taxon>Fungi</taxon>
        <taxon>Dikarya</taxon>
        <taxon>Ascomycota</taxon>
        <taxon>Pezizomycotina</taxon>
        <taxon>Sordariomycetes</taxon>
        <taxon>Hypocreomycetidae</taxon>
        <taxon>Hypocreales</taxon>
        <taxon>Hypocreaceae</taxon>
        <taxon>Trichoderma</taxon>
    </lineage>
</organism>
<dbReference type="Pfam" id="PF13245">
    <property type="entry name" value="AAA_19"/>
    <property type="match status" value="1"/>
</dbReference>
<dbReference type="GO" id="GO:0043138">
    <property type="term" value="F:3'-5' DNA helicase activity"/>
    <property type="evidence" value="ECO:0007669"/>
    <property type="project" value="TreeGrafter"/>
</dbReference>
<dbReference type="GO" id="GO:0005634">
    <property type="term" value="C:nucleus"/>
    <property type="evidence" value="ECO:0007669"/>
    <property type="project" value="TreeGrafter"/>
</dbReference>
<dbReference type="Proteomes" id="UP000034112">
    <property type="component" value="Unassembled WGS sequence"/>
</dbReference>
<name>A0A0G0A823_TRIHA</name>
<proteinExistence type="predicted"/>
<dbReference type="AlphaFoldDB" id="A0A0G0A823"/>
<dbReference type="SUPFAM" id="SSF52540">
    <property type="entry name" value="P-loop containing nucleoside triphosphate hydrolases"/>
    <property type="match status" value="1"/>
</dbReference>
<dbReference type="Gene3D" id="3.40.50.300">
    <property type="entry name" value="P-loop containing nucleotide triphosphate hydrolases"/>
    <property type="match status" value="2"/>
</dbReference>
<dbReference type="PANTHER" id="PTHR11070:SF66">
    <property type="entry name" value="UVRD-LIKE HELICASE C-TERMINAL DOMAIN-CONTAINING PROTEIN"/>
    <property type="match status" value="1"/>
</dbReference>
<dbReference type="OrthoDB" id="1470711at2759"/>
<gene>
    <name evidence="1" type="ORF">THAR02_06632</name>
</gene>
<accession>A0A0G0A823</accession>
<dbReference type="GO" id="GO:0003677">
    <property type="term" value="F:DNA binding"/>
    <property type="evidence" value="ECO:0007669"/>
    <property type="project" value="InterPro"/>
</dbReference>
<evidence type="ECO:0000313" key="1">
    <source>
        <dbReference type="EMBL" id="KKP01274.1"/>
    </source>
</evidence>
<dbReference type="OMA" id="MCISTIH"/>
<dbReference type="PANTHER" id="PTHR11070">
    <property type="entry name" value="UVRD / RECB / PCRA DNA HELICASE FAMILY MEMBER"/>
    <property type="match status" value="1"/>
</dbReference>